<comment type="caution">
    <text evidence="1">The sequence shown here is derived from an EMBL/GenBank/DDBJ whole genome shotgun (WGS) entry which is preliminary data.</text>
</comment>
<proteinExistence type="predicted"/>
<dbReference type="Proteomes" id="UP000093366">
    <property type="component" value="Unassembled WGS sequence"/>
</dbReference>
<evidence type="ECO:0000313" key="2">
    <source>
        <dbReference type="Proteomes" id="UP000093366"/>
    </source>
</evidence>
<sequence length="297" mass="34128">MKYTGHLFVLFDALVEHKNLLFFCGKLFTGVALFTKSGIIIKRSHVEQGVLKHDYVPPYSNLETVNKHLILDDVVDEFIEPQMVNQKIFTGMLYSNWKNGWIEREQVYTDGICTEGASYHINSNRYSELALDTANTVQLYQFCEQGKVTYWHVAYFNHNLIKNNGEITCRLNSHDGLLDVSLSGSFSEIPSLHKEVKYPNVSFIDIEGALQFKNVHINSLSLTEVNEKDLKHVAAIISTQHIKEITLSDFDQNWLEVLSLAYSKGMRSLKVYTKKSEDILQLQTHRDKSMPELSIKF</sequence>
<gene>
    <name evidence="1" type="ORF">A7985_07700</name>
</gene>
<protein>
    <submittedName>
        <fullName evidence="1">Uncharacterized protein</fullName>
    </submittedName>
</protein>
<name>A0A1C0TWW4_9GAMM</name>
<organism evidence="1 2">
    <name type="scientific">Pseudoalteromonas luteoviolacea</name>
    <dbReference type="NCBI Taxonomy" id="43657"/>
    <lineage>
        <taxon>Bacteria</taxon>
        <taxon>Pseudomonadati</taxon>
        <taxon>Pseudomonadota</taxon>
        <taxon>Gammaproteobacteria</taxon>
        <taxon>Alteromonadales</taxon>
        <taxon>Pseudoalteromonadaceae</taxon>
        <taxon>Pseudoalteromonas</taxon>
    </lineage>
</organism>
<dbReference type="OrthoDB" id="6307506at2"/>
<dbReference type="RefSeq" id="WP_065789824.1">
    <property type="nucleotide sequence ID" value="NZ_MAUJ01000001.1"/>
</dbReference>
<dbReference type="EMBL" id="MAUJ01000001">
    <property type="protein sequence ID" value="OCQ23813.1"/>
    <property type="molecule type" value="Genomic_DNA"/>
</dbReference>
<accession>A0A1C0TWW4</accession>
<dbReference type="AlphaFoldDB" id="A0A1C0TWW4"/>
<reference evidence="2" key="1">
    <citation type="submission" date="2016-07" db="EMBL/GenBank/DDBJ databases">
        <authorList>
            <person name="Florea S."/>
            <person name="Webb J.S."/>
            <person name="Jaromczyk J."/>
            <person name="Schardl C.L."/>
        </authorList>
    </citation>
    <scope>NUCLEOTIDE SEQUENCE [LARGE SCALE GENOMIC DNA]</scope>
    <source>
        <strain evidence="2">IPB1</strain>
    </source>
</reference>
<evidence type="ECO:0000313" key="1">
    <source>
        <dbReference type="EMBL" id="OCQ23813.1"/>
    </source>
</evidence>